<dbReference type="SUPFAM" id="SSF101148">
    <property type="entry name" value="Plant invertase/pectin methylesterase inhibitor"/>
    <property type="match status" value="1"/>
</dbReference>
<dbReference type="CDD" id="cd14859">
    <property type="entry name" value="PMEI_like"/>
    <property type="match status" value="1"/>
</dbReference>
<gene>
    <name evidence="3" type="ORF">OLC1_LOCUS4503</name>
</gene>
<dbReference type="InterPro" id="IPR035513">
    <property type="entry name" value="Invertase/methylesterase_inhib"/>
</dbReference>
<feature type="chain" id="PRO_5043572590" evidence="1">
    <location>
        <begin position="30"/>
        <end position="173"/>
    </location>
</feature>
<dbReference type="Pfam" id="PF04043">
    <property type="entry name" value="PMEI"/>
    <property type="match status" value="1"/>
</dbReference>
<evidence type="ECO:0000259" key="2">
    <source>
        <dbReference type="SMART" id="SM00856"/>
    </source>
</evidence>
<reference evidence="3" key="1">
    <citation type="submission" date="2023-03" db="EMBL/GenBank/DDBJ databases">
        <authorList>
            <person name="Julca I."/>
        </authorList>
    </citation>
    <scope>NUCLEOTIDE SEQUENCE</scope>
</reference>
<dbReference type="InterPro" id="IPR006501">
    <property type="entry name" value="Pectinesterase_inhib_dom"/>
</dbReference>
<feature type="signal peptide" evidence="1">
    <location>
        <begin position="1"/>
        <end position="29"/>
    </location>
</feature>
<keyword evidence="4" id="KW-1185">Reference proteome</keyword>
<evidence type="ECO:0000313" key="3">
    <source>
        <dbReference type="EMBL" id="CAI9092969.1"/>
    </source>
</evidence>
<keyword evidence="1" id="KW-0732">Signal</keyword>
<dbReference type="EMBL" id="OX459119">
    <property type="protein sequence ID" value="CAI9092969.1"/>
    <property type="molecule type" value="Genomic_DNA"/>
</dbReference>
<dbReference type="NCBIfam" id="TIGR01614">
    <property type="entry name" value="PME_inhib"/>
    <property type="match status" value="1"/>
</dbReference>
<evidence type="ECO:0000256" key="1">
    <source>
        <dbReference type="SAM" id="SignalP"/>
    </source>
</evidence>
<dbReference type="AlphaFoldDB" id="A0AAV1CBI8"/>
<sequence length="173" mass="18450">MASQINSRSFSMLFLTISLILVGSKTGTAQPGISPFCQTADNKQLCTRVVNGATNQHDAAVNAVTEALTVAKQIQELTPEVVQSTVGLDPNTKTELVQDCTESFANTIDDLNLAVESLNKGDLGSAGTRLSASYDSACAESLKERGIHIFSMDKLNDNFGKLMDTAMAVLFNN</sequence>
<dbReference type="SMART" id="SM00856">
    <property type="entry name" value="PMEI"/>
    <property type="match status" value="1"/>
</dbReference>
<accession>A0AAV1CBI8</accession>
<evidence type="ECO:0000313" key="4">
    <source>
        <dbReference type="Proteomes" id="UP001161247"/>
    </source>
</evidence>
<protein>
    <submittedName>
        <fullName evidence="3">OLC1v1028355C1</fullName>
    </submittedName>
</protein>
<dbReference type="GO" id="GO:0004857">
    <property type="term" value="F:enzyme inhibitor activity"/>
    <property type="evidence" value="ECO:0007669"/>
    <property type="project" value="InterPro"/>
</dbReference>
<organism evidence="3 4">
    <name type="scientific">Oldenlandia corymbosa var. corymbosa</name>
    <dbReference type="NCBI Taxonomy" id="529605"/>
    <lineage>
        <taxon>Eukaryota</taxon>
        <taxon>Viridiplantae</taxon>
        <taxon>Streptophyta</taxon>
        <taxon>Embryophyta</taxon>
        <taxon>Tracheophyta</taxon>
        <taxon>Spermatophyta</taxon>
        <taxon>Magnoliopsida</taxon>
        <taxon>eudicotyledons</taxon>
        <taxon>Gunneridae</taxon>
        <taxon>Pentapetalae</taxon>
        <taxon>asterids</taxon>
        <taxon>lamiids</taxon>
        <taxon>Gentianales</taxon>
        <taxon>Rubiaceae</taxon>
        <taxon>Rubioideae</taxon>
        <taxon>Spermacoceae</taxon>
        <taxon>Hedyotis-Oldenlandia complex</taxon>
        <taxon>Oldenlandia</taxon>
    </lineage>
</organism>
<name>A0AAV1CBI8_OLDCO</name>
<dbReference type="Gene3D" id="1.20.140.40">
    <property type="entry name" value="Invertase/pectin methylesterase inhibitor family protein"/>
    <property type="match status" value="1"/>
</dbReference>
<proteinExistence type="predicted"/>
<feature type="domain" description="Pectinesterase inhibitor" evidence="2">
    <location>
        <begin position="28"/>
        <end position="169"/>
    </location>
</feature>
<dbReference type="Proteomes" id="UP001161247">
    <property type="component" value="Chromosome 2"/>
</dbReference>